<evidence type="ECO:0000313" key="2">
    <source>
        <dbReference type="Proteomes" id="UP001500167"/>
    </source>
</evidence>
<keyword evidence="2" id="KW-1185">Reference proteome</keyword>
<protein>
    <recommendedName>
        <fullName evidence="3">PD-(D/E)XK nuclease family transposase</fullName>
    </recommendedName>
</protein>
<dbReference type="Pfam" id="PF12784">
    <property type="entry name" value="PDDEXK_2"/>
    <property type="match status" value="1"/>
</dbReference>
<reference evidence="2" key="1">
    <citation type="journal article" date="2019" name="Int. J. Syst. Evol. Microbiol.">
        <title>The Global Catalogue of Microorganisms (GCM) 10K type strain sequencing project: providing services to taxonomists for standard genome sequencing and annotation.</title>
        <authorList>
            <consortium name="The Broad Institute Genomics Platform"/>
            <consortium name="The Broad Institute Genome Sequencing Center for Infectious Disease"/>
            <person name="Wu L."/>
            <person name="Ma J."/>
        </authorList>
    </citation>
    <scope>NUCLEOTIDE SEQUENCE [LARGE SCALE GENOMIC DNA]</scope>
    <source>
        <strain evidence="2">JCM 16722</strain>
    </source>
</reference>
<comment type="caution">
    <text evidence="1">The sequence shown here is derived from an EMBL/GenBank/DDBJ whole genome shotgun (WGS) entry which is preliminary data.</text>
</comment>
<dbReference type="EMBL" id="BAAAZK010000007">
    <property type="protein sequence ID" value="GAA4180776.1"/>
    <property type="molecule type" value="Genomic_DNA"/>
</dbReference>
<accession>A0ABP8AAE2</accession>
<sequence length="90" mass="10378">MSELKQSKYIDITTDYGFKKVFGSDTNKDLLIAFLNELFRGRKVIADLYYNKNEHVGDTEDVGTVIFDLTCRQIRANGLLLKCSARRRII</sequence>
<evidence type="ECO:0000313" key="1">
    <source>
        <dbReference type="EMBL" id="GAA4180776.1"/>
    </source>
</evidence>
<proteinExistence type="predicted"/>
<name>A0ABP8AAE2_9SPHI</name>
<gene>
    <name evidence="1" type="ORF">GCM10022218_35520</name>
</gene>
<organism evidence="1 2">
    <name type="scientific">Sphingobacterium ginsenosidimutans</name>
    <dbReference type="NCBI Taxonomy" id="687845"/>
    <lineage>
        <taxon>Bacteria</taxon>
        <taxon>Pseudomonadati</taxon>
        <taxon>Bacteroidota</taxon>
        <taxon>Sphingobacteriia</taxon>
        <taxon>Sphingobacteriales</taxon>
        <taxon>Sphingobacteriaceae</taxon>
        <taxon>Sphingobacterium</taxon>
    </lineage>
</organism>
<dbReference type="Proteomes" id="UP001500167">
    <property type="component" value="Unassembled WGS sequence"/>
</dbReference>
<evidence type="ECO:0008006" key="3">
    <source>
        <dbReference type="Google" id="ProtNLM"/>
    </source>
</evidence>